<evidence type="ECO:0000313" key="1">
    <source>
        <dbReference type="EMBL" id="CAF0946442.1"/>
    </source>
</evidence>
<dbReference type="EMBL" id="CAJNOT010000339">
    <property type="protein sequence ID" value="CAF0946442.1"/>
    <property type="molecule type" value="Genomic_DNA"/>
</dbReference>
<organism evidence="1 2">
    <name type="scientific">Rotaria sordida</name>
    <dbReference type="NCBI Taxonomy" id="392033"/>
    <lineage>
        <taxon>Eukaryota</taxon>
        <taxon>Metazoa</taxon>
        <taxon>Spiralia</taxon>
        <taxon>Gnathifera</taxon>
        <taxon>Rotifera</taxon>
        <taxon>Eurotatoria</taxon>
        <taxon>Bdelloidea</taxon>
        <taxon>Philodinida</taxon>
        <taxon>Philodinidae</taxon>
        <taxon>Rotaria</taxon>
    </lineage>
</organism>
<accession>A0A814CXV1</accession>
<evidence type="ECO:0008006" key="3">
    <source>
        <dbReference type="Google" id="ProtNLM"/>
    </source>
</evidence>
<dbReference type="Proteomes" id="UP000663864">
    <property type="component" value="Unassembled WGS sequence"/>
</dbReference>
<comment type="caution">
    <text evidence="1">The sequence shown here is derived from an EMBL/GenBank/DDBJ whole genome shotgun (WGS) entry which is preliminary data.</text>
</comment>
<sequence length="673" mass="75921">MLDQNSDSTESSDFFNERPFNDASVILQPANSLNVQLSTGSKAWHGPIQYRLLCCLSECMDFIATYGCIENSYAVEMRCTLDKISANMTQEQLPCLLDGYADLFQIIFKVIPFNDNSVGDDNQISTFVGVSVNGEQSKYQNFACIMYCCRQNLFVPLYVTATDGSLKTCFSMNDESIIRDISNFLKEWNDTTCAGLTSEIGNINGNNHNMTNTQNSHSMNNFDVQISSESTSENDTIIPASAAIENHLQLASQSIRKLKNKLNSIPIKMEINYPTSTDFDRLSENDLIKIIENEFNSILEIARIAMNPVHVEEVSSMETDNKECFTVSKNKNNTKRRKRIHTSQSSSNNLKCLATIVNTPSVNNILPQYAAPKVLIEPSRYQHVRMFSDLGAGVCPLIQAGGEDAGQRTYVEIQVPKDGKPELYARVRAVTVNNDKHHFKTVVRKNPPIDTSSIGCAGERGCLKFDKDDFDQEFEYTYLPISPDEHKDGKKEILVHLITWKRQGSQEQKLFKNQNLSLCKLEFGLCVRHGPGDYKLVSTVSYSSIIEDGHGPVSINSDVVQPQNLCAMGGQIIELPLSVDCPKRDFSISCNGEKLDGKKFKIEKKHLFIIPPRKAQTDQRLRLIILRKEYDEEKEVTMEKKLYDHIFEYVSHDEQGPHVCCRQNFVGHKIPTS</sequence>
<dbReference type="AlphaFoldDB" id="A0A814CXV1"/>
<name>A0A814CXV1_9BILA</name>
<evidence type="ECO:0000313" key="2">
    <source>
        <dbReference type="Proteomes" id="UP000663864"/>
    </source>
</evidence>
<gene>
    <name evidence="1" type="ORF">ZHD862_LOCUS9759</name>
</gene>
<proteinExistence type="predicted"/>
<reference evidence="1" key="1">
    <citation type="submission" date="2021-02" db="EMBL/GenBank/DDBJ databases">
        <authorList>
            <person name="Nowell W R."/>
        </authorList>
    </citation>
    <scope>NUCLEOTIDE SEQUENCE</scope>
</reference>
<protein>
    <recommendedName>
        <fullName evidence="3">RHD domain-containing protein</fullName>
    </recommendedName>
</protein>